<sequence length="270" mass="30028">MGISLTTSTASATSRNTSLSSELALVDEHPPAEFRGIKALKEAISTKEKQLDAGSQDQYLSFRHVTVDDFARLKGEESRSAAFFYLSDIETLVRMQAQVFQMGTGFDEFIAIGATAITGRNGSEKEADSAWQNERLRAHKDNWPNIVIEAGLGESLARLRKEAQWWIEHSAGDVLVVLLVWVEPACKRVKIEKWVPDDAARSLLNWPLVSPVKVADVTIDQSSASVCHGAPLRLEFERVFGRPAQNAMERDIVLTQSDLEDWAELLWIGC</sequence>
<protein>
    <submittedName>
        <fullName evidence="1">Uncharacterized protein</fullName>
    </submittedName>
</protein>
<dbReference type="AlphaFoldDB" id="V5GAS2"/>
<dbReference type="Proteomes" id="UP000018001">
    <property type="component" value="Unassembled WGS sequence"/>
</dbReference>
<dbReference type="OrthoDB" id="76567at2759"/>
<dbReference type="InParanoid" id="V5GAS2"/>
<proteinExistence type="predicted"/>
<keyword evidence="2" id="KW-1185">Reference proteome</keyword>
<organism evidence="1 2">
    <name type="scientific">Byssochlamys spectabilis (strain No. 5 / NBRC 109023)</name>
    <name type="common">Paecilomyces variotii</name>
    <dbReference type="NCBI Taxonomy" id="1356009"/>
    <lineage>
        <taxon>Eukaryota</taxon>
        <taxon>Fungi</taxon>
        <taxon>Dikarya</taxon>
        <taxon>Ascomycota</taxon>
        <taxon>Pezizomycotina</taxon>
        <taxon>Eurotiomycetes</taxon>
        <taxon>Eurotiomycetidae</taxon>
        <taxon>Eurotiales</taxon>
        <taxon>Thermoascaceae</taxon>
        <taxon>Paecilomyces</taxon>
    </lineage>
</organism>
<reference evidence="2" key="1">
    <citation type="journal article" date="2014" name="Genome Announc.">
        <title>Draft genome sequence of the formaldehyde-resistant fungus Byssochlamys spectabilis No. 5 (anamorph Paecilomyces variotii No. 5) (NBRC109023).</title>
        <authorList>
            <person name="Oka T."/>
            <person name="Ekino K."/>
            <person name="Fukuda K."/>
            <person name="Nomura Y."/>
        </authorList>
    </citation>
    <scope>NUCLEOTIDE SEQUENCE [LARGE SCALE GENOMIC DNA]</scope>
    <source>
        <strain evidence="2">No. 5 / NBRC 109023</strain>
    </source>
</reference>
<name>V5GAS2_BYSSN</name>
<evidence type="ECO:0000313" key="1">
    <source>
        <dbReference type="EMBL" id="GAD99141.1"/>
    </source>
</evidence>
<evidence type="ECO:0000313" key="2">
    <source>
        <dbReference type="Proteomes" id="UP000018001"/>
    </source>
</evidence>
<comment type="caution">
    <text evidence="1">The sequence shown here is derived from an EMBL/GenBank/DDBJ whole genome shotgun (WGS) entry which is preliminary data.</text>
</comment>
<dbReference type="EMBL" id="BAUL01000280">
    <property type="protein sequence ID" value="GAD99141.1"/>
    <property type="molecule type" value="Genomic_DNA"/>
</dbReference>
<gene>
    <name evidence="1" type="ORF">PVAR5_7847</name>
</gene>
<accession>V5GAS2</accession>
<dbReference type="eggNOG" id="ENOG502T2PH">
    <property type="taxonomic scope" value="Eukaryota"/>
</dbReference>
<dbReference type="HOGENOM" id="CLU_058490_4_1_1"/>